<name>W3X5S3_PESFW</name>
<dbReference type="GeneID" id="19271498"/>
<dbReference type="InParanoid" id="W3X5S3"/>
<gene>
    <name evidence="2" type="ORF">PFICI_06485</name>
</gene>
<evidence type="ECO:0000313" key="3">
    <source>
        <dbReference type="Proteomes" id="UP000030651"/>
    </source>
</evidence>
<feature type="region of interest" description="Disordered" evidence="1">
    <location>
        <begin position="122"/>
        <end position="303"/>
    </location>
</feature>
<evidence type="ECO:0000256" key="1">
    <source>
        <dbReference type="SAM" id="MobiDB-lite"/>
    </source>
</evidence>
<dbReference type="RefSeq" id="XP_007833257.1">
    <property type="nucleotide sequence ID" value="XM_007835066.1"/>
</dbReference>
<protein>
    <submittedName>
        <fullName evidence="2">Uncharacterized protein</fullName>
    </submittedName>
</protein>
<dbReference type="AlphaFoldDB" id="W3X5S3"/>
<dbReference type="EMBL" id="KI912112">
    <property type="protein sequence ID" value="ETS81483.1"/>
    <property type="molecule type" value="Genomic_DNA"/>
</dbReference>
<organism evidence="2 3">
    <name type="scientific">Pestalotiopsis fici (strain W106-1 / CGMCC3.15140)</name>
    <dbReference type="NCBI Taxonomy" id="1229662"/>
    <lineage>
        <taxon>Eukaryota</taxon>
        <taxon>Fungi</taxon>
        <taxon>Dikarya</taxon>
        <taxon>Ascomycota</taxon>
        <taxon>Pezizomycotina</taxon>
        <taxon>Sordariomycetes</taxon>
        <taxon>Xylariomycetidae</taxon>
        <taxon>Amphisphaeriales</taxon>
        <taxon>Sporocadaceae</taxon>
        <taxon>Pestalotiopsis</taxon>
    </lineage>
</organism>
<reference evidence="3" key="1">
    <citation type="journal article" date="2015" name="BMC Genomics">
        <title>Genomic and transcriptomic analysis of the endophytic fungus Pestalotiopsis fici reveals its lifestyle and high potential for synthesis of natural products.</title>
        <authorList>
            <person name="Wang X."/>
            <person name="Zhang X."/>
            <person name="Liu L."/>
            <person name="Xiang M."/>
            <person name="Wang W."/>
            <person name="Sun X."/>
            <person name="Che Y."/>
            <person name="Guo L."/>
            <person name="Liu G."/>
            <person name="Guo L."/>
            <person name="Wang C."/>
            <person name="Yin W.B."/>
            <person name="Stadler M."/>
            <person name="Zhang X."/>
            <person name="Liu X."/>
        </authorList>
    </citation>
    <scope>NUCLEOTIDE SEQUENCE [LARGE SCALE GENOMIC DNA]</scope>
    <source>
        <strain evidence="3">W106-1 / CGMCC3.15140</strain>
    </source>
</reference>
<dbReference type="HOGENOM" id="CLU_918622_0_0_1"/>
<feature type="compositionally biased region" description="Polar residues" evidence="1">
    <location>
        <begin position="185"/>
        <end position="195"/>
    </location>
</feature>
<dbReference type="Proteomes" id="UP000030651">
    <property type="component" value="Unassembled WGS sequence"/>
</dbReference>
<feature type="compositionally biased region" description="Acidic residues" evidence="1">
    <location>
        <begin position="161"/>
        <end position="173"/>
    </location>
</feature>
<evidence type="ECO:0000313" key="2">
    <source>
        <dbReference type="EMBL" id="ETS81483.1"/>
    </source>
</evidence>
<keyword evidence="3" id="KW-1185">Reference proteome</keyword>
<feature type="compositionally biased region" description="Low complexity" evidence="1">
    <location>
        <begin position="227"/>
        <end position="237"/>
    </location>
</feature>
<accession>W3X5S3</accession>
<proteinExistence type="predicted"/>
<sequence>MPPATSLPGPPPMCLLWADALCHGNDILAASKWLGLPQANESNHAAARFTRAARMAMFCYGIDPDEYPEEVEQVARLLDPVQRVKNICEAGDVPWEPVTHLSERIKKGQCKIESADDDHAIKREASPHKITGAGDTTDSGSEGDKEVKQETPPYRVLGPDDTTESGSEGDESSSDPVGLPATPSHHGQQTNSSPPAQIVGLTLDDRSASIFQGGKTALDASDPRQADTGSSSSDDTTLWSFIRKRKAKEVRRGANAARRPEPAVGAASPPPSSDPKNNSVTPGKREREAQPGQGSATKRAKTE</sequence>
<dbReference type="KEGG" id="pfy:PFICI_06485"/>